<feature type="domain" description="VOC" evidence="1">
    <location>
        <begin position="8"/>
        <end position="130"/>
    </location>
</feature>
<sequence length="131" mass="14618">MSPSGIRRRAFPVLYVSNVRRSVAFYTKLGYEQVYQFPLEGDPHYVGLELGGESSLGIADYNWPEAQLGVTVGTAPRFELFVYVEDVEAEVAKMREAGYEIMQAPANMPWGERQAYVADPDRNPVALATPI</sequence>
<comment type="caution">
    <text evidence="2">The sequence shown here is derived from an EMBL/GenBank/DDBJ whole genome shotgun (WGS) entry which is preliminary data.</text>
</comment>
<dbReference type="SUPFAM" id="SSF54593">
    <property type="entry name" value="Glyoxalase/Bleomycin resistance protein/Dihydroxybiphenyl dioxygenase"/>
    <property type="match status" value="1"/>
</dbReference>
<evidence type="ECO:0000259" key="1">
    <source>
        <dbReference type="PROSITE" id="PS51819"/>
    </source>
</evidence>
<organism evidence="2 3">
    <name type="scientific">Kribbella deserti</name>
    <dbReference type="NCBI Taxonomy" id="1926257"/>
    <lineage>
        <taxon>Bacteria</taxon>
        <taxon>Bacillati</taxon>
        <taxon>Actinomycetota</taxon>
        <taxon>Actinomycetes</taxon>
        <taxon>Propionibacteriales</taxon>
        <taxon>Kribbellaceae</taxon>
        <taxon>Kribbella</taxon>
    </lineage>
</organism>
<name>A0ABV6QLB5_9ACTN</name>
<gene>
    <name evidence="2" type="ORF">ACFFGN_15215</name>
</gene>
<dbReference type="InterPro" id="IPR029068">
    <property type="entry name" value="Glyas_Bleomycin-R_OHBP_Dase"/>
</dbReference>
<proteinExistence type="predicted"/>
<dbReference type="Proteomes" id="UP001589890">
    <property type="component" value="Unassembled WGS sequence"/>
</dbReference>
<keyword evidence="3" id="KW-1185">Reference proteome</keyword>
<dbReference type="EMBL" id="JBHLTC010000018">
    <property type="protein sequence ID" value="MFC0625429.1"/>
    <property type="molecule type" value="Genomic_DNA"/>
</dbReference>
<dbReference type="InterPro" id="IPR037523">
    <property type="entry name" value="VOC_core"/>
</dbReference>
<accession>A0ABV6QLB5</accession>
<reference evidence="2 3" key="1">
    <citation type="submission" date="2024-09" db="EMBL/GenBank/DDBJ databases">
        <authorList>
            <person name="Sun Q."/>
            <person name="Mori K."/>
        </authorList>
    </citation>
    <scope>NUCLEOTIDE SEQUENCE [LARGE SCALE GENOMIC DNA]</scope>
    <source>
        <strain evidence="2 3">CGMCC 1.15906</strain>
    </source>
</reference>
<dbReference type="RefSeq" id="WP_380047833.1">
    <property type="nucleotide sequence ID" value="NZ_JBHLTC010000018.1"/>
</dbReference>
<protein>
    <submittedName>
        <fullName evidence="2">VOC family protein</fullName>
    </submittedName>
</protein>
<dbReference type="PROSITE" id="PS51819">
    <property type="entry name" value="VOC"/>
    <property type="match status" value="1"/>
</dbReference>
<evidence type="ECO:0000313" key="3">
    <source>
        <dbReference type="Proteomes" id="UP001589890"/>
    </source>
</evidence>
<dbReference type="Gene3D" id="3.10.180.10">
    <property type="entry name" value="2,3-Dihydroxybiphenyl 1,2-Dioxygenase, domain 1"/>
    <property type="match status" value="1"/>
</dbReference>
<evidence type="ECO:0000313" key="2">
    <source>
        <dbReference type="EMBL" id="MFC0625429.1"/>
    </source>
</evidence>
<dbReference type="InterPro" id="IPR004360">
    <property type="entry name" value="Glyas_Fos-R_dOase_dom"/>
</dbReference>
<dbReference type="Pfam" id="PF00903">
    <property type="entry name" value="Glyoxalase"/>
    <property type="match status" value="1"/>
</dbReference>